<keyword evidence="4" id="KW-1185">Reference proteome</keyword>
<feature type="compositionally biased region" description="Basic residues" evidence="2">
    <location>
        <begin position="85"/>
        <end position="102"/>
    </location>
</feature>
<proteinExistence type="predicted"/>
<gene>
    <name evidence="3" type="ORF">Pfra01_001227900</name>
</gene>
<evidence type="ECO:0000256" key="2">
    <source>
        <dbReference type="SAM" id="MobiDB-lite"/>
    </source>
</evidence>
<keyword evidence="1" id="KW-0175">Coiled coil</keyword>
<protein>
    <submittedName>
        <fullName evidence="3">Unnamed protein product</fullName>
    </submittedName>
</protein>
<feature type="region of interest" description="Disordered" evidence="2">
    <location>
        <begin position="82"/>
        <end position="102"/>
    </location>
</feature>
<comment type="caution">
    <text evidence="3">The sequence shown here is derived from an EMBL/GenBank/DDBJ whole genome shotgun (WGS) entry which is preliminary data.</text>
</comment>
<dbReference type="AlphaFoldDB" id="A0A9W6XKB6"/>
<evidence type="ECO:0000313" key="4">
    <source>
        <dbReference type="Proteomes" id="UP001165121"/>
    </source>
</evidence>
<sequence length="435" mass="49365">MTMQPTSAPLRIGHGARPLASESHWLLSTAGKWTEEDEKEWKRQQHRENMVFFRRKKKEQQAELRTQHQQLEQRLQQHLAMQRRAAARASRRQRVSTSRDKKHAAVCHLIAETEALKIENVALQDQINKHKTLRNSVLEAGDGLESDVTEPTSSVASRDGSSSDSSLSGGSLSSESSSSSLSRLLSLQRGWRVHFPGGEPSFHYHPFAKEQLDAIREGYDAKFAVLPPLERVGNMFGWEVERAPLIQHPTLKLLISRVRYTKRIHCAGGSAHATMAKLDADSWPVLTTPELWQRIHNGAVTSQVLQVVDDDTFVIVRNAPERSIGVMIRYLNLVNRRRVQYPDGRRSIIHAMVVVTSAANQRNQEAEPERRDVHWVNEGGAYMTLSQVDRDTLEVVYDHCSGCMSESHAHYCLVDWGHVVIRWEQLVTPSMVLTF</sequence>
<feature type="compositionally biased region" description="Low complexity" evidence="2">
    <location>
        <begin position="153"/>
        <end position="177"/>
    </location>
</feature>
<dbReference type="OrthoDB" id="157301at2759"/>
<reference evidence="3" key="1">
    <citation type="submission" date="2023-04" db="EMBL/GenBank/DDBJ databases">
        <title>Phytophthora fragariaefolia NBRC 109709.</title>
        <authorList>
            <person name="Ichikawa N."/>
            <person name="Sato H."/>
            <person name="Tonouchi N."/>
        </authorList>
    </citation>
    <scope>NUCLEOTIDE SEQUENCE</scope>
    <source>
        <strain evidence="3">NBRC 109709</strain>
    </source>
</reference>
<feature type="coiled-coil region" evidence="1">
    <location>
        <begin position="43"/>
        <end position="81"/>
    </location>
</feature>
<name>A0A9W6XKB6_9STRA</name>
<organism evidence="3 4">
    <name type="scientific">Phytophthora fragariaefolia</name>
    <dbReference type="NCBI Taxonomy" id="1490495"/>
    <lineage>
        <taxon>Eukaryota</taxon>
        <taxon>Sar</taxon>
        <taxon>Stramenopiles</taxon>
        <taxon>Oomycota</taxon>
        <taxon>Peronosporomycetes</taxon>
        <taxon>Peronosporales</taxon>
        <taxon>Peronosporaceae</taxon>
        <taxon>Phytophthora</taxon>
    </lineage>
</organism>
<dbReference type="EMBL" id="BSXT01001234">
    <property type="protein sequence ID" value="GMF40255.1"/>
    <property type="molecule type" value="Genomic_DNA"/>
</dbReference>
<dbReference type="Proteomes" id="UP001165121">
    <property type="component" value="Unassembled WGS sequence"/>
</dbReference>
<accession>A0A9W6XKB6</accession>
<feature type="region of interest" description="Disordered" evidence="2">
    <location>
        <begin position="142"/>
        <end position="177"/>
    </location>
</feature>
<evidence type="ECO:0000313" key="3">
    <source>
        <dbReference type="EMBL" id="GMF40255.1"/>
    </source>
</evidence>
<evidence type="ECO:0000256" key="1">
    <source>
        <dbReference type="SAM" id="Coils"/>
    </source>
</evidence>